<feature type="domain" description="CdiA toxin EC869-like" evidence="1">
    <location>
        <begin position="221"/>
        <end position="322"/>
    </location>
</feature>
<comment type="caution">
    <text evidence="2">The sequence shown here is derived from an EMBL/GenBank/DDBJ whole genome shotgun (WGS) entry which is preliminary data.</text>
</comment>
<keyword evidence="3" id="KW-1185">Reference proteome</keyword>
<name>A0A370IBR4_9NOCA</name>
<reference evidence="2 3" key="1">
    <citation type="submission" date="2018-07" db="EMBL/GenBank/DDBJ databases">
        <title>Genomic Encyclopedia of Type Strains, Phase IV (KMG-IV): sequencing the most valuable type-strain genomes for metagenomic binning, comparative biology and taxonomic classification.</title>
        <authorList>
            <person name="Goeker M."/>
        </authorList>
    </citation>
    <scope>NUCLEOTIDE SEQUENCE [LARGE SCALE GENOMIC DNA]</scope>
    <source>
        <strain evidence="2 3">DSM 44290</strain>
    </source>
</reference>
<dbReference type="Pfam" id="PF21111">
    <property type="entry name" value="CDI_toxin_EC869_like"/>
    <property type="match status" value="1"/>
</dbReference>
<sequence>MPPETTGSTVIPVKVRIIGTPSAADLDKLGASVTRAVGKQLRAANSAGNQANTSMVDASQEIRRRLAGVEHDLATGVGVRSPAAVADLEADKRRLLEALTDALTTRLEDIRAQLKSGIGVRSEKVWAELAADERRYAGELAAAQLLAQQAGALRPTPELPINWLLGSQERGLSGERMVRQRYYPESTVLPENFEGIDLVQGGTRTPLSGTTIYRKKPTPMTSDSFRIEGGTAIQVKTLQNSSDAYQKPNAVRKVLNEYVEQLFNFEREISLNERRGAEVYHAEHSGEVDRKILHVELDSEPTATQLVDLEKIRESCEHNGIEFIYHTPKEPPSLAVPGITGLALGAAGAIGRESRRAEQRSEQGYAPVGQAAYAEAPWYEQLGSFFRLDWFEADVRAPEAADLPRWRANVRRHADAKKIGDTLPFAWQTRDRTRPGDHTVDVVVRYRKGPDGRWLVESVGDAPDGFTAPDLNRVVDGNVSDLDVAIMLKIGGA</sequence>
<evidence type="ECO:0000259" key="1">
    <source>
        <dbReference type="Pfam" id="PF21111"/>
    </source>
</evidence>
<proteinExistence type="predicted"/>
<organism evidence="2 3">
    <name type="scientific">Nocardia pseudobrasiliensis</name>
    <dbReference type="NCBI Taxonomy" id="45979"/>
    <lineage>
        <taxon>Bacteria</taxon>
        <taxon>Bacillati</taxon>
        <taxon>Actinomycetota</taxon>
        <taxon>Actinomycetes</taxon>
        <taxon>Mycobacteriales</taxon>
        <taxon>Nocardiaceae</taxon>
        <taxon>Nocardia</taxon>
    </lineage>
</organism>
<dbReference type="AlphaFoldDB" id="A0A370IBR4"/>
<evidence type="ECO:0000313" key="3">
    <source>
        <dbReference type="Proteomes" id="UP000254869"/>
    </source>
</evidence>
<dbReference type="GO" id="GO:0004530">
    <property type="term" value="F:deoxyribonuclease I activity"/>
    <property type="evidence" value="ECO:0007669"/>
    <property type="project" value="InterPro"/>
</dbReference>
<accession>A0A370IBR4</accession>
<dbReference type="InterPro" id="IPR033799">
    <property type="entry name" value="CdiA_EC869-like"/>
</dbReference>
<evidence type="ECO:0000313" key="2">
    <source>
        <dbReference type="EMBL" id="RDI68169.1"/>
    </source>
</evidence>
<protein>
    <recommendedName>
        <fullName evidence="1">CdiA toxin EC869-like domain-containing protein</fullName>
    </recommendedName>
</protein>
<dbReference type="Gene3D" id="3.40.1350.110">
    <property type="match status" value="1"/>
</dbReference>
<dbReference type="STRING" id="1210086.GCA_001613105_01146"/>
<dbReference type="EMBL" id="QQBC01000002">
    <property type="protein sequence ID" value="RDI68169.1"/>
    <property type="molecule type" value="Genomic_DNA"/>
</dbReference>
<dbReference type="RefSeq" id="WP_067992858.1">
    <property type="nucleotide sequence ID" value="NZ_QQBC01000002.1"/>
</dbReference>
<gene>
    <name evidence="2" type="ORF">DFR76_102570</name>
</gene>
<dbReference type="Proteomes" id="UP000254869">
    <property type="component" value="Unassembled WGS sequence"/>
</dbReference>